<reference evidence="3" key="2">
    <citation type="journal article" date="2013" name="PLoS Genet.">
        <title>Comparative genome structure, secondary metabolite, and effector coding capacity across Cochliobolus pathogens.</title>
        <authorList>
            <person name="Condon B.J."/>
            <person name="Leng Y."/>
            <person name="Wu D."/>
            <person name="Bushley K.E."/>
            <person name="Ohm R.A."/>
            <person name="Otillar R."/>
            <person name="Martin J."/>
            <person name="Schackwitz W."/>
            <person name="Grimwood J."/>
            <person name="MohdZainudin N."/>
            <person name="Xue C."/>
            <person name="Wang R."/>
            <person name="Manning V.A."/>
            <person name="Dhillon B."/>
            <person name="Tu Z.J."/>
            <person name="Steffenson B.J."/>
            <person name="Salamov A."/>
            <person name="Sun H."/>
            <person name="Lowry S."/>
            <person name="LaButti K."/>
            <person name="Han J."/>
            <person name="Copeland A."/>
            <person name="Lindquist E."/>
            <person name="Barry K."/>
            <person name="Schmutz J."/>
            <person name="Baker S.E."/>
            <person name="Ciuffetti L.M."/>
            <person name="Grigoriev I.V."/>
            <person name="Zhong S."/>
            <person name="Turgeon B.G."/>
        </authorList>
    </citation>
    <scope>NUCLEOTIDE SEQUENCE [LARGE SCALE GENOMIC DNA]</scope>
    <source>
        <strain evidence="3">ND90Pr / ATCC 201652</strain>
    </source>
</reference>
<name>M2SBF7_COCSN</name>
<dbReference type="RefSeq" id="XP_007704796.1">
    <property type="nucleotide sequence ID" value="XM_007706606.1"/>
</dbReference>
<proteinExistence type="predicted"/>
<dbReference type="KEGG" id="bsc:COCSADRAFT_254894"/>
<keyword evidence="3" id="KW-1185">Reference proteome</keyword>
<dbReference type="HOGENOM" id="CLU_2346535_0_0_1"/>
<keyword evidence="1" id="KW-1133">Transmembrane helix</keyword>
<dbReference type="Proteomes" id="UP000016934">
    <property type="component" value="Unassembled WGS sequence"/>
</dbReference>
<protein>
    <submittedName>
        <fullName evidence="2">Uncharacterized protein</fullName>
    </submittedName>
</protein>
<evidence type="ECO:0000313" key="2">
    <source>
        <dbReference type="EMBL" id="EMD59835.1"/>
    </source>
</evidence>
<gene>
    <name evidence="2" type="ORF">COCSADRAFT_254894</name>
</gene>
<feature type="transmembrane region" description="Helical" evidence="1">
    <location>
        <begin position="76"/>
        <end position="96"/>
    </location>
</feature>
<keyword evidence="1" id="KW-0812">Transmembrane</keyword>
<organism evidence="2 3">
    <name type="scientific">Cochliobolus sativus (strain ND90Pr / ATCC 201652)</name>
    <name type="common">Common root rot and spot blotch fungus</name>
    <name type="synonym">Bipolaris sorokiniana</name>
    <dbReference type="NCBI Taxonomy" id="665912"/>
    <lineage>
        <taxon>Eukaryota</taxon>
        <taxon>Fungi</taxon>
        <taxon>Dikarya</taxon>
        <taxon>Ascomycota</taxon>
        <taxon>Pezizomycotina</taxon>
        <taxon>Dothideomycetes</taxon>
        <taxon>Pleosporomycetidae</taxon>
        <taxon>Pleosporales</taxon>
        <taxon>Pleosporineae</taxon>
        <taxon>Pleosporaceae</taxon>
        <taxon>Bipolaris</taxon>
    </lineage>
</organism>
<sequence>MAPRATQSQYFHKTIIIASFVGGRKGWGEIPSFFLDETCMEKKQVSFWRTADLDRVKERTDGKLVKEQKRFERYSSFFGVNAALFFSFFFFFLTFFF</sequence>
<dbReference type="GeneID" id="19135296"/>
<dbReference type="EMBL" id="KB445652">
    <property type="protein sequence ID" value="EMD59835.1"/>
    <property type="molecule type" value="Genomic_DNA"/>
</dbReference>
<dbReference type="AlphaFoldDB" id="M2SBF7"/>
<reference evidence="2 3" key="1">
    <citation type="journal article" date="2012" name="PLoS Pathog.">
        <title>Diverse lifestyles and strategies of plant pathogenesis encoded in the genomes of eighteen Dothideomycetes fungi.</title>
        <authorList>
            <person name="Ohm R.A."/>
            <person name="Feau N."/>
            <person name="Henrissat B."/>
            <person name="Schoch C.L."/>
            <person name="Horwitz B.A."/>
            <person name="Barry K.W."/>
            <person name="Condon B.J."/>
            <person name="Copeland A.C."/>
            <person name="Dhillon B."/>
            <person name="Glaser F."/>
            <person name="Hesse C.N."/>
            <person name="Kosti I."/>
            <person name="LaButti K."/>
            <person name="Lindquist E.A."/>
            <person name="Lucas S."/>
            <person name="Salamov A.A."/>
            <person name="Bradshaw R.E."/>
            <person name="Ciuffetti L."/>
            <person name="Hamelin R.C."/>
            <person name="Kema G.H.J."/>
            <person name="Lawrence C."/>
            <person name="Scott J.A."/>
            <person name="Spatafora J.W."/>
            <person name="Turgeon B.G."/>
            <person name="de Wit P.J.G.M."/>
            <person name="Zhong S."/>
            <person name="Goodwin S.B."/>
            <person name="Grigoriev I.V."/>
        </authorList>
    </citation>
    <scope>NUCLEOTIDE SEQUENCE [LARGE SCALE GENOMIC DNA]</scope>
    <source>
        <strain evidence="3">ND90Pr / ATCC 201652</strain>
    </source>
</reference>
<evidence type="ECO:0000256" key="1">
    <source>
        <dbReference type="SAM" id="Phobius"/>
    </source>
</evidence>
<keyword evidence="1" id="KW-0472">Membrane</keyword>
<accession>M2SBF7</accession>
<evidence type="ECO:0000313" key="3">
    <source>
        <dbReference type="Proteomes" id="UP000016934"/>
    </source>
</evidence>